<evidence type="ECO:0000259" key="13">
    <source>
        <dbReference type="Pfam" id="PF13359"/>
    </source>
</evidence>
<evidence type="ECO:0000256" key="5">
    <source>
        <dbReference type="ARBA" id="ARBA00015519"/>
    </source>
</evidence>
<dbReference type="InterPro" id="IPR045249">
    <property type="entry name" value="HARBI1-like"/>
</dbReference>
<keyword evidence="9 14" id="KW-0378">Hydrolase</keyword>
<protein>
    <recommendedName>
        <fullName evidence="5">Putative nuclease HARBI1</fullName>
    </recommendedName>
    <alternativeName>
        <fullName evidence="11">Harbinger transposase-derived nuclease</fullName>
    </alternativeName>
</protein>
<evidence type="ECO:0000256" key="3">
    <source>
        <dbReference type="ARBA" id="ARBA00004496"/>
    </source>
</evidence>
<comment type="caution">
    <text evidence="14">The sequence shown here is derived from an EMBL/GenBank/DDBJ whole genome shotgun (WGS) entry which is preliminary data.</text>
</comment>
<evidence type="ECO:0000256" key="1">
    <source>
        <dbReference type="ARBA" id="ARBA00001968"/>
    </source>
</evidence>
<dbReference type="GO" id="GO:0005737">
    <property type="term" value="C:cytoplasm"/>
    <property type="evidence" value="ECO:0007669"/>
    <property type="project" value="UniProtKB-SubCell"/>
</dbReference>
<keyword evidence="15" id="KW-1185">Reference proteome</keyword>
<keyword evidence="10" id="KW-0539">Nucleus</keyword>
<sequence length="348" mass="39780">MEEMLLFGNILHDPKPPRKYRKRLLTLDDLTDKELRARYRFGRNSIIRITDIVRKDIEHPTQRSQSLSAEMQVLVALRFFACGGFLQVVGDTLGIDKSTVSRCVQKVSDALNAKADQFIKWPSVQRKGDIKQGFFDNGGFPGVVGCIDGTHVRISAPSHDEPSFVNRKGYHSINTQAICDHEGKFTNVVARWPGSVHDSHIMRCSQVCTHLEESHLSVQDGLILGDSGYACRSFLMTPYLRPTEPCHEKFNKAHMKTRCCIERTFGWWKKRFNCLHQGIRMHPEKVCKIIMACAVLHNLAIEMKEPMDEYDNEIVNNDDLNIVFRGPDEGRIVRDHIARGFFLIDLLV</sequence>
<accession>A0A8S3UNZ4</accession>
<evidence type="ECO:0000256" key="10">
    <source>
        <dbReference type="ARBA" id="ARBA00023242"/>
    </source>
</evidence>
<organism evidence="14 15">
    <name type="scientific">Mytilus edulis</name>
    <name type="common">Blue mussel</name>
    <dbReference type="NCBI Taxonomy" id="6550"/>
    <lineage>
        <taxon>Eukaryota</taxon>
        <taxon>Metazoa</taxon>
        <taxon>Spiralia</taxon>
        <taxon>Lophotrochozoa</taxon>
        <taxon>Mollusca</taxon>
        <taxon>Bivalvia</taxon>
        <taxon>Autobranchia</taxon>
        <taxon>Pteriomorphia</taxon>
        <taxon>Mytilida</taxon>
        <taxon>Mytiloidea</taxon>
        <taxon>Mytilidae</taxon>
        <taxon>Mytilinae</taxon>
        <taxon>Mytilus</taxon>
    </lineage>
</organism>
<feature type="domain" description="DDE Tnp4" evidence="13">
    <location>
        <begin position="147"/>
        <end position="298"/>
    </location>
</feature>
<dbReference type="Pfam" id="PF13359">
    <property type="entry name" value="DDE_Tnp_4"/>
    <property type="match status" value="1"/>
</dbReference>
<dbReference type="GO" id="GO:0016787">
    <property type="term" value="F:hydrolase activity"/>
    <property type="evidence" value="ECO:0007669"/>
    <property type="project" value="UniProtKB-KW"/>
</dbReference>
<dbReference type="InterPro" id="IPR026103">
    <property type="entry name" value="HARBI1_animal"/>
</dbReference>
<evidence type="ECO:0000256" key="6">
    <source>
        <dbReference type="ARBA" id="ARBA00022490"/>
    </source>
</evidence>
<keyword evidence="7" id="KW-0540">Nuclease</keyword>
<comment type="subcellular location">
    <subcellularLocation>
        <location evidence="3">Cytoplasm</location>
    </subcellularLocation>
    <subcellularLocation>
        <location evidence="2">Nucleus</location>
    </subcellularLocation>
</comment>
<name>A0A8S3UNZ4_MYTED</name>
<dbReference type="Proteomes" id="UP000683360">
    <property type="component" value="Unassembled WGS sequence"/>
</dbReference>
<keyword evidence="6" id="KW-0963">Cytoplasm</keyword>
<evidence type="ECO:0000256" key="8">
    <source>
        <dbReference type="ARBA" id="ARBA00022723"/>
    </source>
</evidence>
<evidence type="ECO:0000256" key="4">
    <source>
        <dbReference type="ARBA" id="ARBA00006958"/>
    </source>
</evidence>
<evidence type="ECO:0000313" key="14">
    <source>
        <dbReference type="EMBL" id="CAG2244452.1"/>
    </source>
</evidence>
<dbReference type="PANTHER" id="PTHR22930:SF289">
    <property type="entry name" value="DDE TNP4 DOMAIN-CONTAINING PROTEIN-RELATED"/>
    <property type="match status" value="1"/>
</dbReference>
<dbReference type="PANTHER" id="PTHR22930">
    <property type="match status" value="1"/>
</dbReference>
<dbReference type="GO" id="GO:0004518">
    <property type="term" value="F:nuclease activity"/>
    <property type="evidence" value="ECO:0007669"/>
    <property type="project" value="UniProtKB-KW"/>
</dbReference>
<proteinExistence type="inferred from homology"/>
<keyword evidence="8" id="KW-0479">Metal-binding</keyword>
<dbReference type="AlphaFoldDB" id="A0A8S3UNZ4"/>
<comment type="similarity">
    <text evidence="4">Belongs to the HARBI1 family.</text>
</comment>
<reference evidence="14" key="1">
    <citation type="submission" date="2021-03" db="EMBL/GenBank/DDBJ databases">
        <authorList>
            <person name="Bekaert M."/>
        </authorList>
    </citation>
    <scope>NUCLEOTIDE SEQUENCE</scope>
</reference>
<evidence type="ECO:0000256" key="7">
    <source>
        <dbReference type="ARBA" id="ARBA00022722"/>
    </source>
</evidence>
<evidence type="ECO:0000256" key="11">
    <source>
        <dbReference type="ARBA" id="ARBA00030126"/>
    </source>
</evidence>
<dbReference type="GO" id="GO:0005634">
    <property type="term" value="C:nucleus"/>
    <property type="evidence" value="ECO:0007669"/>
    <property type="project" value="UniProtKB-SubCell"/>
</dbReference>
<comment type="cofactor">
    <cofactor evidence="1">
        <name>a divalent metal cation</name>
        <dbReference type="ChEBI" id="CHEBI:60240"/>
    </cofactor>
</comment>
<evidence type="ECO:0000256" key="12">
    <source>
        <dbReference type="ARBA" id="ARBA00045850"/>
    </source>
</evidence>
<evidence type="ECO:0000313" key="15">
    <source>
        <dbReference type="Proteomes" id="UP000683360"/>
    </source>
</evidence>
<dbReference type="EMBL" id="CAJPWZ010002737">
    <property type="protein sequence ID" value="CAG2244452.1"/>
    <property type="molecule type" value="Genomic_DNA"/>
</dbReference>
<dbReference type="PRINTS" id="PR02086">
    <property type="entry name" value="PUTNUCHARBI1"/>
</dbReference>
<evidence type="ECO:0000256" key="9">
    <source>
        <dbReference type="ARBA" id="ARBA00022801"/>
    </source>
</evidence>
<dbReference type="OrthoDB" id="6052055at2759"/>
<evidence type="ECO:0000256" key="2">
    <source>
        <dbReference type="ARBA" id="ARBA00004123"/>
    </source>
</evidence>
<dbReference type="InterPro" id="IPR027806">
    <property type="entry name" value="HARBI1_dom"/>
</dbReference>
<gene>
    <name evidence="14" type="ORF">MEDL_56470</name>
</gene>
<dbReference type="GO" id="GO:0046872">
    <property type="term" value="F:metal ion binding"/>
    <property type="evidence" value="ECO:0007669"/>
    <property type="project" value="UniProtKB-KW"/>
</dbReference>
<comment type="function">
    <text evidence="12">Transposase-derived protein that may have nuclease activity. Does not have transposase activity.</text>
</comment>